<keyword evidence="3" id="KW-1185">Reference proteome</keyword>
<evidence type="ECO:0000313" key="2">
    <source>
        <dbReference type="EMBL" id="KAK3273026.1"/>
    </source>
</evidence>
<feature type="signal peptide" evidence="1">
    <location>
        <begin position="1"/>
        <end position="21"/>
    </location>
</feature>
<evidence type="ECO:0000313" key="3">
    <source>
        <dbReference type="Proteomes" id="UP001190700"/>
    </source>
</evidence>
<dbReference type="EMBL" id="LGRX02008673">
    <property type="protein sequence ID" value="KAK3273026.1"/>
    <property type="molecule type" value="Genomic_DNA"/>
</dbReference>
<dbReference type="AlphaFoldDB" id="A0AAE0G7K4"/>
<gene>
    <name evidence="2" type="ORF">CYMTET_18713</name>
</gene>
<organism evidence="2 3">
    <name type="scientific">Cymbomonas tetramitiformis</name>
    <dbReference type="NCBI Taxonomy" id="36881"/>
    <lineage>
        <taxon>Eukaryota</taxon>
        <taxon>Viridiplantae</taxon>
        <taxon>Chlorophyta</taxon>
        <taxon>Pyramimonadophyceae</taxon>
        <taxon>Pyramimonadales</taxon>
        <taxon>Pyramimonadaceae</taxon>
        <taxon>Cymbomonas</taxon>
    </lineage>
</organism>
<keyword evidence="1" id="KW-0732">Signal</keyword>
<comment type="caution">
    <text evidence="2">The sequence shown here is derived from an EMBL/GenBank/DDBJ whole genome shotgun (WGS) entry which is preliminary data.</text>
</comment>
<protein>
    <submittedName>
        <fullName evidence="2">Uncharacterized protein</fullName>
    </submittedName>
</protein>
<reference evidence="2 3" key="1">
    <citation type="journal article" date="2015" name="Genome Biol. Evol.">
        <title>Comparative Genomics of a Bacterivorous Green Alga Reveals Evolutionary Causalities and Consequences of Phago-Mixotrophic Mode of Nutrition.</title>
        <authorList>
            <person name="Burns J.A."/>
            <person name="Paasch A."/>
            <person name="Narechania A."/>
            <person name="Kim E."/>
        </authorList>
    </citation>
    <scope>NUCLEOTIDE SEQUENCE [LARGE SCALE GENOMIC DNA]</scope>
    <source>
        <strain evidence="2 3">PLY_AMNH</strain>
    </source>
</reference>
<evidence type="ECO:0000256" key="1">
    <source>
        <dbReference type="SAM" id="SignalP"/>
    </source>
</evidence>
<proteinExistence type="predicted"/>
<dbReference type="Proteomes" id="UP001190700">
    <property type="component" value="Unassembled WGS sequence"/>
</dbReference>
<name>A0AAE0G7K4_9CHLO</name>
<feature type="chain" id="PRO_5042098306" evidence="1">
    <location>
        <begin position="22"/>
        <end position="192"/>
    </location>
</feature>
<accession>A0AAE0G7K4</accession>
<sequence>MSWLSCCVALSTVLLFITADGALEGYGDNTYVTLTWDTVVDDQYCEPYSWKDYELVVDEEHSHYNIIFEVFDRNQAVEGYKIDGLSIWLFEDTIPTDRESAFYQKFSIDGILSFAVNSYDAKQKTYWLGVQCSHERSEFQVLATYVKSELSNDGHSTHGIVCPGEWIYHHFIPADRLHPQLVAALRKASRGD</sequence>